<evidence type="ECO:0000313" key="2">
    <source>
        <dbReference type="Proteomes" id="UP001152300"/>
    </source>
</evidence>
<dbReference type="EMBL" id="JAPEIS010000007">
    <property type="protein sequence ID" value="KAJ8064858.1"/>
    <property type="molecule type" value="Genomic_DNA"/>
</dbReference>
<keyword evidence="2" id="KW-1185">Reference proteome</keyword>
<protein>
    <submittedName>
        <fullName evidence="1">Uncharacterized protein</fullName>
    </submittedName>
</protein>
<name>A0A9X0APR2_9HELO</name>
<dbReference type="AlphaFoldDB" id="A0A9X0APR2"/>
<accession>A0A9X0APR2</accession>
<reference evidence="1" key="1">
    <citation type="submission" date="2022-11" db="EMBL/GenBank/DDBJ databases">
        <title>Genome Resource of Sclerotinia nivalis Strain SnTB1, a Plant Pathogen Isolated from American Ginseng.</title>
        <authorList>
            <person name="Fan S."/>
        </authorList>
    </citation>
    <scope>NUCLEOTIDE SEQUENCE</scope>
    <source>
        <strain evidence="1">SnTB1</strain>
    </source>
</reference>
<proteinExistence type="predicted"/>
<evidence type="ECO:0000313" key="1">
    <source>
        <dbReference type="EMBL" id="KAJ8064858.1"/>
    </source>
</evidence>
<comment type="caution">
    <text evidence="1">The sequence shown here is derived from an EMBL/GenBank/DDBJ whole genome shotgun (WGS) entry which is preliminary data.</text>
</comment>
<gene>
    <name evidence="1" type="ORF">OCU04_007167</name>
</gene>
<dbReference type="OrthoDB" id="3903894at2759"/>
<organism evidence="1 2">
    <name type="scientific">Sclerotinia nivalis</name>
    <dbReference type="NCBI Taxonomy" id="352851"/>
    <lineage>
        <taxon>Eukaryota</taxon>
        <taxon>Fungi</taxon>
        <taxon>Dikarya</taxon>
        <taxon>Ascomycota</taxon>
        <taxon>Pezizomycotina</taxon>
        <taxon>Leotiomycetes</taxon>
        <taxon>Helotiales</taxon>
        <taxon>Sclerotiniaceae</taxon>
        <taxon>Sclerotinia</taxon>
    </lineage>
</organism>
<sequence>MSSCPHLFSQFGSPEEFATVVASDIAIWYRYLISLYEFSIRMETEVIDLQSAIQKFTFDLQVEKTVFIRWKKENDRLITYLTQFHPVPVALPVSTLTDLIGPSFLTSVTISITALVLSKPQLSEKVPDPVPFDRTKIDLDRFVDQIQNKMYTNSDRFISLYSRLIYVTGRLIGPAVVQIRLYNIKG</sequence>
<dbReference type="Proteomes" id="UP001152300">
    <property type="component" value="Unassembled WGS sequence"/>
</dbReference>